<dbReference type="InterPro" id="IPR025112">
    <property type="entry name" value="PCMD"/>
</dbReference>
<dbReference type="AlphaFoldDB" id="A0A9D9NK54"/>
<gene>
    <name evidence="3" type="ORF">IAB88_05125</name>
</gene>
<keyword evidence="1" id="KW-0732">Signal</keyword>
<dbReference type="Pfam" id="PF13201">
    <property type="entry name" value="PCMD"/>
    <property type="match status" value="1"/>
</dbReference>
<feature type="signal peptide" evidence="1">
    <location>
        <begin position="1"/>
        <end position="16"/>
    </location>
</feature>
<dbReference type="Proteomes" id="UP000823598">
    <property type="component" value="Unassembled WGS sequence"/>
</dbReference>
<feature type="domain" description="Putative carbohydrate metabolism" evidence="2">
    <location>
        <begin position="135"/>
        <end position="406"/>
    </location>
</feature>
<organism evidence="3 4">
    <name type="scientific">Candidatus Limisoma faecipullorum</name>
    <dbReference type="NCBI Taxonomy" id="2840854"/>
    <lineage>
        <taxon>Bacteria</taxon>
        <taxon>Pseudomonadati</taxon>
        <taxon>Bacteroidota</taxon>
        <taxon>Bacteroidia</taxon>
        <taxon>Bacteroidales</taxon>
        <taxon>Candidatus Limisoma</taxon>
    </lineage>
</organism>
<accession>A0A9D9NK54</accession>
<reference evidence="3" key="1">
    <citation type="submission" date="2020-10" db="EMBL/GenBank/DDBJ databases">
        <authorList>
            <person name="Gilroy R."/>
        </authorList>
    </citation>
    <scope>NUCLEOTIDE SEQUENCE</scope>
    <source>
        <strain evidence="3">6919</strain>
    </source>
</reference>
<protein>
    <submittedName>
        <fullName evidence="3">PCMD domain-containing protein</fullName>
    </submittedName>
</protein>
<proteinExistence type="predicted"/>
<feature type="chain" id="PRO_5038516125" evidence="1">
    <location>
        <begin position="17"/>
        <end position="413"/>
    </location>
</feature>
<name>A0A9D9NK54_9BACT</name>
<dbReference type="PROSITE" id="PS51257">
    <property type="entry name" value="PROKAR_LIPOPROTEIN"/>
    <property type="match status" value="1"/>
</dbReference>
<sequence length="413" mass="45891">MKQILNLFAIAFAATAALTSCIQDEAPNAECDILTVELPENILEATPVITNNAVTIRVRSTADISRLAPAFTITDGATITPESGSVQDFANAENNIVYYTVKSEDGQWEKTYPVQVIQRNIASEYTFNSSELDASTGQYTIFSEIDENGNTVMTWASGNPGYVMCGMAPNMASQTYGESYRDHIYEFFPTAAVYPEGTTIETDENSPSKTKYFMKDGKKAVPEYIRLVTRTTGFFGNSIGMPIAAGNIFQGYFQTTIATQRPREATKFGEPYRYEPVSFSGSYRYKAGEIFTDENGNTIQGKKDIFSIYALFYETDENTEYIDGSIHEMNFSHPNLVAIATLPNPHESEEWVDFDIPFAYVSGKTIDYEKLNNGEYKIGIVISSSADGDFFRGAVGSTLDVKNLKIDRKKEIE</sequence>
<dbReference type="EMBL" id="JADIMC010000059">
    <property type="protein sequence ID" value="MBO8476357.1"/>
    <property type="molecule type" value="Genomic_DNA"/>
</dbReference>
<dbReference type="Gene3D" id="2.60.40.2340">
    <property type="match status" value="1"/>
</dbReference>
<evidence type="ECO:0000313" key="3">
    <source>
        <dbReference type="EMBL" id="MBO8476357.1"/>
    </source>
</evidence>
<evidence type="ECO:0000259" key="2">
    <source>
        <dbReference type="Pfam" id="PF13201"/>
    </source>
</evidence>
<reference evidence="3" key="2">
    <citation type="journal article" date="2021" name="PeerJ">
        <title>Extensive microbial diversity within the chicken gut microbiome revealed by metagenomics and culture.</title>
        <authorList>
            <person name="Gilroy R."/>
            <person name="Ravi A."/>
            <person name="Getino M."/>
            <person name="Pursley I."/>
            <person name="Horton D.L."/>
            <person name="Alikhan N.F."/>
            <person name="Baker D."/>
            <person name="Gharbi K."/>
            <person name="Hall N."/>
            <person name="Watson M."/>
            <person name="Adriaenssens E.M."/>
            <person name="Foster-Nyarko E."/>
            <person name="Jarju S."/>
            <person name="Secka A."/>
            <person name="Antonio M."/>
            <person name="Oren A."/>
            <person name="Chaudhuri R.R."/>
            <person name="La Ragione R."/>
            <person name="Hildebrand F."/>
            <person name="Pallen M.J."/>
        </authorList>
    </citation>
    <scope>NUCLEOTIDE SEQUENCE</scope>
    <source>
        <strain evidence="3">6919</strain>
    </source>
</reference>
<dbReference type="Gene3D" id="2.60.120.890">
    <property type="entry name" value="BT2081, beta-jelly-roll domain"/>
    <property type="match status" value="1"/>
</dbReference>
<evidence type="ECO:0000256" key="1">
    <source>
        <dbReference type="SAM" id="SignalP"/>
    </source>
</evidence>
<dbReference type="InterPro" id="IPR038653">
    <property type="entry name" value="Put_CMD_sf"/>
</dbReference>
<evidence type="ECO:0000313" key="4">
    <source>
        <dbReference type="Proteomes" id="UP000823598"/>
    </source>
</evidence>
<comment type="caution">
    <text evidence="3">The sequence shown here is derived from an EMBL/GenBank/DDBJ whole genome shotgun (WGS) entry which is preliminary data.</text>
</comment>